<dbReference type="EMBL" id="CAKXAJ010007732">
    <property type="protein sequence ID" value="CAH2210543.1"/>
    <property type="molecule type" value="Genomic_DNA"/>
</dbReference>
<proteinExistence type="predicted"/>
<sequence length="52" mass="5965">DKHVEERPKSDIDGIYVSIDHRARERNVVPTQHSIGARKEDGSELDCTPHDR</sequence>
<feature type="compositionally biased region" description="Basic and acidic residues" evidence="1">
    <location>
        <begin position="37"/>
        <end position="52"/>
    </location>
</feature>
<evidence type="ECO:0000313" key="3">
    <source>
        <dbReference type="Proteomes" id="UP000838756"/>
    </source>
</evidence>
<reference evidence="2" key="1">
    <citation type="submission" date="2022-03" db="EMBL/GenBank/DDBJ databases">
        <authorList>
            <person name="Lindestad O."/>
        </authorList>
    </citation>
    <scope>NUCLEOTIDE SEQUENCE</scope>
</reference>
<dbReference type="Proteomes" id="UP000838756">
    <property type="component" value="Unassembled WGS sequence"/>
</dbReference>
<dbReference type="AlphaFoldDB" id="A0A8S4QKM0"/>
<feature type="non-terminal residue" evidence="2">
    <location>
        <position position="1"/>
    </location>
</feature>
<accession>A0A8S4QKM0</accession>
<comment type="caution">
    <text evidence="2">The sequence shown here is derived from an EMBL/GenBank/DDBJ whole genome shotgun (WGS) entry which is preliminary data.</text>
</comment>
<name>A0A8S4QKM0_9NEOP</name>
<gene>
    <name evidence="2" type="primary">jg4393</name>
    <name evidence="2" type="ORF">PAEG_LOCUS2448</name>
</gene>
<evidence type="ECO:0000313" key="2">
    <source>
        <dbReference type="EMBL" id="CAH2210543.1"/>
    </source>
</evidence>
<protein>
    <submittedName>
        <fullName evidence="2">Jg4393 protein</fullName>
    </submittedName>
</protein>
<organism evidence="2 3">
    <name type="scientific">Pararge aegeria aegeria</name>
    <dbReference type="NCBI Taxonomy" id="348720"/>
    <lineage>
        <taxon>Eukaryota</taxon>
        <taxon>Metazoa</taxon>
        <taxon>Ecdysozoa</taxon>
        <taxon>Arthropoda</taxon>
        <taxon>Hexapoda</taxon>
        <taxon>Insecta</taxon>
        <taxon>Pterygota</taxon>
        <taxon>Neoptera</taxon>
        <taxon>Endopterygota</taxon>
        <taxon>Lepidoptera</taxon>
        <taxon>Glossata</taxon>
        <taxon>Ditrysia</taxon>
        <taxon>Papilionoidea</taxon>
        <taxon>Nymphalidae</taxon>
        <taxon>Satyrinae</taxon>
        <taxon>Satyrini</taxon>
        <taxon>Parargina</taxon>
        <taxon>Pararge</taxon>
    </lineage>
</organism>
<evidence type="ECO:0000256" key="1">
    <source>
        <dbReference type="SAM" id="MobiDB-lite"/>
    </source>
</evidence>
<keyword evidence="3" id="KW-1185">Reference proteome</keyword>
<feature type="region of interest" description="Disordered" evidence="1">
    <location>
        <begin position="29"/>
        <end position="52"/>
    </location>
</feature>